<gene>
    <name evidence="1" type="ORF">PAMC26510_31110</name>
</gene>
<organism evidence="1 2">
    <name type="scientific">Caballeronia sordidicola</name>
    <name type="common">Burkholderia sordidicola</name>
    <dbReference type="NCBI Taxonomy" id="196367"/>
    <lineage>
        <taxon>Bacteria</taxon>
        <taxon>Pseudomonadati</taxon>
        <taxon>Pseudomonadota</taxon>
        <taxon>Betaproteobacteria</taxon>
        <taxon>Burkholderiales</taxon>
        <taxon>Burkholderiaceae</taxon>
        <taxon>Caballeronia</taxon>
    </lineage>
</organism>
<proteinExistence type="predicted"/>
<dbReference type="EMBL" id="NBTY01000196">
    <property type="protein sequence ID" value="OTP67385.1"/>
    <property type="molecule type" value="Genomic_DNA"/>
</dbReference>
<sequence length="49" mass="5749">MFVRPIFKPLVNVTLSGSEIRQIGVQDDVSRLENVWFLNEVRLPDEIDY</sequence>
<reference evidence="1 2" key="1">
    <citation type="submission" date="2017-03" db="EMBL/GenBank/DDBJ databases">
        <title>Genome analysis of strain PAMC 26510.</title>
        <authorList>
            <person name="Oh H.-M."/>
            <person name="Yang J.-A."/>
        </authorList>
    </citation>
    <scope>NUCLEOTIDE SEQUENCE [LARGE SCALE GENOMIC DNA]</scope>
    <source>
        <strain evidence="1 2">PAMC 26510</strain>
    </source>
</reference>
<comment type="caution">
    <text evidence="1">The sequence shown here is derived from an EMBL/GenBank/DDBJ whole genome shotgun (WGS) entry which is preliminary data.</text>
</comment>
<dbReference type="AlphaFoldDB" id="A0A242M7Z3"/>
<accession>A0A242M7Z3</accession>
<name>A0A242M7Z3_CABSO</name>
<protein>
    <submittedName>
        <fullName evidence="1">Uncharacterized protein</fullName>
    </submittedName>
</protein>
<evidence type="ECO:0000313" key="1">
    <source>
        <dbReference type="EMBL" id="OTP67385.1"/>
    </source>
</evidence>
<evidence type="ECO:0000313" key="2">
    <source>
        <dbReference type="Proteomes" id="UP000194546"/>
    </source>
</evidence>
<dbReference type="Proteomes" id="UP000194546">
    <property type="component" value="Unassembled WGS sequence"/>
</dbReference>